<keyword evidence="2 3" id="KW-0067">ATP-binding</keyword>
<dbReference type="PANTHER" id="PTHR40599">
    <property type="entry name" value="[CITRATE [PRO-3S]-LYASE] LIGASE"/>
    <property type="match status" value="1"/>
</dbReference>
<dbReference type="NCBIfam" id="TIGR00125">
    <property type="entry name" value="cyt_tran_rel"/>
    <property type="match status" value="1"/>
</dbReference>
<dbReference type="InterPro" id="IPR016181">
    <property type="entry name" value="Acyl_CoA_acyltransferase"/>
</dbReference>
<keyword evidence="6" id="KW-1185">Reference proteome</keyword>
<protein>
    <recommendedName>
        <fullName evidence="3">[Citrate [pro-3S]-lyase] ligase</fullName>
        <ecNumber evidence="3">6.2.1.22</ecNumber>
    </recommendedName>
</protein>
<dbReference type="InterPro" id="IPR005216">
    <property type="entry name" value="Citrate_lyase_ligase"/>
</dbReference>
<dbReference type="Proteomes" id="UP000292781">
    <property type="component" value="Unassembled WGS sequence"/>
</dbReference>
<dbReference type="GO" id="GO:0008771">
    <property type="term" value="F:[citrate (pro-3S)-lyase] ligase activity"/>
    <property type="evidence" value="ECO:0007669"/>
    <property type="project" value="UniProtKB-EC"/>
</dbReference>
<evidence type="ECO:0000313" key="5">
    <source>
        <dbReference type="EMBL" id="TBW36099.1"/>
    </source>
</evidence>
<organism evidence="5 6">
    <name type="scientific">Siculibacillus lacustris</name>
    <dbReference type="NCBI Taxonomy" id="1549641"/>
    <lineage>
        <taxon>Bacteria</taxon>
        <taxon>Pseudomonadati</taxon>
        <taxon>Pseudomonadota</taxon>
        <taxon>Alphaproteobacteria</taxon>
        <taxon>Hyphomicrobiales</taxon>
        <taxon>Ancalomicrobiaceae</taxon>
        <taxon>Siculibacillus</taxon>
    </lineage>
</organism>
<evidence type="ECO:0000259" key="4">
    <source>
        <dbReference type="PROSITE" id="PS51186"/>
    </source>
</evidence>
<dbReference type="InterPro" id="IPR014729">
    <property type="entry name" value="Rossmann-like_a/b/a_fold"/>
</dbReference>
<dbReference type="Pfam" id="PF08218">
    <property type="entry name" value="Citrate_ly_lig"/>
    <property type="match status" value="1"/>
</dbReference>
<dbReference type="Gene3D" id="3.40.50.620">
    <property type="entry name" value="HUPs"/>
    <property type="match status" value="1"/>
</dbReference>
<name>A0A4Q9VKZ6_9HYPH</name>
<dbReference type="CDD" id="cd02169">
    <property type="entry name" value="Citrate_lyase_ligase"/>
    <property type="match status" value="1"/>
</dbReference>
<gene>
    <name evidence="5" type="primary">citC</name>
    <name evidence="5" type="ORF">EYW49_14720</name>
</gene>
<dbReference type="RefSeq" id="WP_131310351.1">
    <property type="nucleotide sequence ID" value="NZ_SJFN01000022.1"/>
</dbReference>
<dbReference type="Pfam" id="PF00583">
    <property type="entry name" value="Acetyltransf_1"/>
    <property type="match status" value="1"/>
</dbReference>
<dbReference type="EMBL" id="SJFN01000022">
    <property type="protein sequence ID" value="TBW36099.1"/>
    <property type="molecule type" value="Genomic_DNA"/>
</dbReference>
<reference evidence="5 6" key="1">
    <citation type="submission" date="2019-02" db="EMBL/GenBank/DDBJ databases">
        <title>Siculibacillus lacustris gen. nov., sp. nov., a new rosette-forming bacterium isolated from a freshwater crater lake (Lake St. Ana, Romania).</title>
        <authorList>
            <person name="Felfoldi T."/>
            <person name="Marton Z."/>
            <person name="Szabo A."/>
            <person name="Mentes A."/>
            <person name="Boka K."/>
            <person name="Marialigeti K."/>
            <person name="Mathe I."/>
            <person name="Koncz M."/>
            <person name="Schumann P."/>
            <person name="Toth E."/>
        </authorList>
    </citation>
    <scope>NUCLEOTIDE SEQUENCE [LARGE SCALE GENOMIC DNA]</scope>
    <source>
        <strain evidence="5 6">SA-279</strain>
    </source>
</reference>
<dbReference type="GO" id="GO:0005524">
    <property type="term" value="F:ATP binding"/>
    <property type="evidence" value="ECO:0007669"/>
    <property type="project" value="UniProtKB-UniRule"/>
</dbReference>
<evidence type="ECO:0000256" key="2">
    <source>
        <dbReference type="ARBA" id="ARBA00022840"/>
    </source>
</evidence>
<dbReference type="OrthoDB" id="9779753at2"/>
<sequence>MTEEIISYAIDPALQSDERDEVCALLARSGLDYEQGVEAFVVFRRARRLIACAGLEKNVVKCTAIDPELRGEALGLRLLTEVVHLAHERGHSHLFLYTKPENVDFFRSCGFYPLAEVPGYVTLMENTPIGIRSYCDGLRRLRHDGAVIGAIVMNANPFTRGHRYLVDRAAAACDHLHVFVVAEDASLISYRDRFALVKSGIEGIPHLTLHPGSEYMVSRATFSAYFFKEKGVVGDCFTAIDLLLFRNWIAPALGITHRFVGTEPFCRTTHKYNADMQHWLREDVSPAPAIAVVEIPRVVHDEVPISASEVRRLLATGDFARIGGLVPPATLALLMAKYRQDRPSAARGGPGEAAVNRASA</sequence>
<comment type="function">
    <text evidence="3">Acetylation of prosthetic group (2-(5''-phosphoribosyl)-3'-dephosphocoenzyme-A) of the gamma subunit of citrate lyase.</text>
</comment>
<dbReference type="Gene3D" id="3.40.630.30">
    <property type="match status" value="1"/>
</dbReference>
<comment type="catalytic activity">
    <reaction evidence="3">
        <text>holo-[citrate lyase ACP] + acetate + ATP = acetyl-[citrate lyase ACP] + AMP + diphosphate</text>
        <dbReference type="Rhea" id="RHEA:23788"/>
        <dbReference type="Rhea" id="RHEA-COMP:10158"/>
        <dbReference type="Rhea" id="RHEA-COMP:13710"/>
        <dbReference type="ChEBI" id="CHEBI:30089"/>
        <dbReference type="ChEBI" id="CHEBI:30616"/>
        <dbReference type="ChEBI" id="CHEBI:33019"/>
        <dbReference type="ChEBI" id="CHEBI:82683"/>
        <dbReference type="ChEBI" id="CHEBI:137976"/>
        <dbReference type="ChEBI" id="CHEBI:456215"/>
        <dbReference type="EC" id="6.2.1.22"/>
    </reaction>
</comment>
<dbReference type="SUPFAM" id="SSF52374">
    <property type="entry name" value="Nucleotidylyl transferase"/>
    <property type="match status" value="1"/>
</dbReference>
<accession>A0A4Q9VKZ6</accession>
<dbReference type="PROSITE" id="PS51186">
    <property type="entry name" value="GNAT"/>
    <property type="match status" value="1"/>
</dbReference>
<keyword evidence="1 3" id="KW-0547">Nucleotide-binding</keyword>
<proteinExistence type="predicted"/>
<dbReference type="SMART" id="SM00764">
    <property type="entry name" value="Citrate_ly_lig"/>
    <property type="match status" value="1"/>
</dbReference>
<dbReference type="GO" id="GO:0016829">
    <property type="term" value="F:lyase activity"/>
    <property type="evidence" value="ECO:0007669"/>
    <property type="project" value="UniProtKB-KW"/>
</dbReference>
<evidence type="ECO:0000256" key="3">
    <source>
        <dbReference type="PIRNR" id="PIRNR005751"/>
    </source>
</evidence>
<dbReference type="NCBIfam" id="TIGR00124">
    <property type="entry name" value="cit_ly_ligase"/>
    <property type="match status" value="1"/>
</dbReference>
<dbReference type="PIRSF" id="PIRSF005751">
    <property type="entry name" value="Acet_citr_lig"/>
    <property type="match status" value="1"/>
</dbReference>
<dbReference type="PANTHER" id="PTHR40599:SF1">
    <property type="entry name" value="[CITRATE [PRO-3S]-LYASE] LIGASE"/>
    <property type="match status" value="1"/>
</dbReference>
<evidence type="ECO:0000313" key="6">
    <source>
        <dbReference type="Proteomes" id="UP000292781"/>
    </source>
</evidence>
<evidence type="ECO:0000256" key="1">
    <source>
        <dbReference type="ARBA" id="ARBA00022741"/>
    </source>
</evidence>
<comment type="caution">
    <text evidence="5">The sequence shown here is derived from an EMBL/GenBank/DDBJ whole genome shotgun (WGS) entry which is preliminary data.</text>
</comment>
<dbReference type="SUPFAM" id="SSF55729">
    <property type="entry name" value="Acyl-CoA N-acyltransferases (Nat)"/>
    <property type="match status" value="1"/>
</dbReference>
<dbReference type="InterPro" id="IPR000182">
    <property type="entry name" value="GNAT_dom"/>
</dbReference>
<dbReference type="InterPro" id="IPR004821">
    <property type="entry name" value="Cyt_trans-like"/>
</dbReference>
<dbReference type="AlphaFoldDB" id="A0A4Q9VKZ6"/>
<keyword evidence="5" id="KW-0456">Lyase</keyword>
<dbReference type="EC" id="6.2.1.22" evidence="3"/>
<dbReference type="InterPro" id="IPR013166">
    <property type="entry name" value="Citrate_lyase_ligase_C"/>
</dbReference>
<feature type="domain" description="N-acetyltransferase" evidence="4">
    <location>
        <begin position="1"/>
        <end position="129"/>
    </location>
</feature>
<keyword evidence="3 5" id="KW-0436">Ligase</keyword>
<dbReference type="GO" id="GO:0016747">
    <property type="term" value="F:acyltransferase activity, transferring groups other than amino-acyl groups"/>
    <property type="evidence" value="ECO:0007669"/>
    <property type="project" value="InterPro"/>
</dbReference>